<feature type="region of interest" description="Disordered" evidence="1">
    <location>
        <begin position="1"/>
        <end position="99"/>
    </location>
</feature>
<dbReference type="EMBL" id="JACMSC010000010">
    <property type="protein sequence ID" value="KAG6503236.1"/>
    <property type="molecule type" value="Genomic_DNA"/>
</dbReference>
<dbReference type="Proteomes" id="UP000734854">
    <property type="component" value="Unassembled WGS sequence"/>
</dbReference>
<proteinExistence type="predicted"/>
<evidence type="ECO:0000256" key="1">
    <source>
        <dbReference type="SAM" id="MobiDB-lite"/>
    </source>
</evidence>
<dbReference type="AlphaFoldDB" id="A0A8J5GCN0"/>
<keyword evidence="3" id="KW-1185">Reference proteome</keyword>
<comment type="caution">
    <text evidence="2">The sequence shown here is derived from an EMBL/GenBank/DDBJ whole genome shotgun (WGS) entry which is preliminary data.</text>
</comment>
<accession>A0A8J5GCN0</accession>
<evidence type="ECO:0000313" key="3">
    <source>
        <dbReference type="Proteomes" id="UP000734854"/>
    </source>
</evidence>
<sequence>MSAVASRYGKDDDNPLRDVVRTTTPFALQKDDDPLRALARDAHYPSRGDEDAHGHLAQRPQGRVSRSRGCSQLPHTGMKKNATVGKAPSSLPMTTPPPPTTISSLKFGLLSSVHTKSVNAKVESIYLSAYIDDGVAKTTASH</sequence>
<reference evidence="2 3" key="1">
    <citation type="submission" date="2020-08" db="EMBL/GenBank/DDBJ databases">
        <title>Plant Genome Project.</title>
        <authorList>
            <person name="Zhang R.-G."/>
        </authorList>
    </citation>
    <scope>NUCLEOTIDE SEQUENCE [LARGE SCALE GENOMIC DNA]</scope>
    <source>
        <tissue evidence="2">Rhizome</tissue>
    </source>
</reference>
<gene>
    <name evidence="2" type="ORF">ZIOFF_035547</name>
</gene>
<organism evidence="2 3">
    <name type="scientific">Zingiber officinale</name>
    <name type="common">Ginger</name>
    <name type="synonym">Amomum zingiber</name>
    <dbReference type="NCBI Taxonomy" id="94328"/>
    <lineage>
        <taxon>Eukaryota</taxon>
        <taxon>Viridiplantae</taxon>
        <taxon>Streptophyta</taxon>
        <taxon>Embryophyta</taxon>
        <taxon>Tracheophyta</taxon>
        <taxon>Spermatophyta</taxon>
        <taxon>Magnoliopsida</taxon>
        <taxon>Liliopsida</taxon>
        <taxon>Zingiberales</taxon>
        <taxon>Zingiberaceae</taxon>
        <taxon>Zingiber</taxon>
    </lineage>
</organism>
<feature type="compositionally biased region" description="Basic and acidic residues" evidence="1">
    <location>
        <begin position="8"/>
        <end position="20"/>
    </location>
</feature>
<name>A0A8J5GCN0_ZINOF</name>
<protein>
    <submittedName>
        <fullName evidence="2">Uncharacterized protein</fullName>
    </submittedName>
</protein>
<feature type="compositionally biased region" description="Basic and acidic residues" evidence="1">
    <location>
        <begin position="29"/>
        <end position="54"/>
    </location>
</feature>
<evidence type="ECO:0000313" key="2">
    <source>
        <dbReference type="EMBL" id="KAG6503236.1"/>
    </source>
</evidence>